<protein>
    <recommendedName>
        <fullName evidence="3">F-box domain-containing protein</fullName>
    </recommendedName>
</protein>
<keyword evidence="2" id="KW-1185">Reference proteome</keyword>
<comment type="caution">
    <text evidence="1">The sequence shown here is derived from an EMBL/GenBank/DDBJ whole genome shotgun (WGS) entry which is preliminary data.</text>
</comment>
<dbReference type="OrthoDB" id="2745898at2759"/>
<evidence type="ECO:0008006" key="3">
    <source>
        <dbReference type="Google" id="ProtNLM"/>
    </source>
</evidence>
<dbReference type="AlphaFoldDB" id="A0A409YB54"/>
<reference evidence="1 2" key="1">
    <citation type="journal article" date="2018" name="Evol. Lett.">
        <title>Horizontal gene cluster transfer increased hallucinogenic mushroom diversity.</title>
        <authorList>
            <person name="Reynolds H.T."/>
            <person name="Vijayakumar V."/>
            <person name="Gluck-Thaler E."/>
            <person name="Korotkin H.B."/>
            <person name="Matheny P.B."/>
            <person name="Slot J.C."/>
        </authorList>
    </citation>
    <scope>NUCLEOTIDE SEQUENCE [LARGE SCALE GENOMIC DNA]</scope>
    <source>
        <strain evidence="1 2">2629</strain>
    </source>
</reference>
<name>A0A409YB54_9AGAR</name>
<dbReference type="SUPFAM" id="SSF52047">
    <property type="entry name" value="RNI-like"/>
    <property type="match status" value="1"/>
</dbReference>
<dbReference type="Gene3D" id="3.80.10.10">
    <property type="entry name" value="Ribonuclease Inhibitor"/>
    <property type="match status" value="1"/>
</dbReference>
<organism evidence="1 2">
    <name type="scientific">Panaeolus cyanescens</name>
    <dbReference type="NCBI Taxonomy" id="181874"/>
    <lineage>
        <taxon>Eukaryota</taxon>
        <taxon>Fungi</taxon>
        <taxon>Dikarya</taxon>
        <taxon>Basidiomycota</taxon>
        <taxon>Agaricomycotina</taxon>
        <taxon>Agaricomycetes</taxon>
        <taxon>Agaricomycetidae</taxon>
        <taxon>Agaricales</taxon>
        <taxon>Agaricineae</taxon>
        <taxon>Galeropsidaceae</taxon>
        <taxon>Panaeolus</taxon>
    </lineage>
</organism>
<sequence length="422" mass="47643">MPSSIPSIPFDVLDIIVDFVASVPDSDGFEQMDKETISTLAAWRSTGRYFDAMVRPRLWQIVVLDDRDSRVHRYEELQELLHASPDIGGFVQSFAYKTNPNSMRNDPHLPNILRRFSKLKDIQLECIPGILRWADLGQDIAMEFQQLFRLPTLTMIELRGVKEVPTALITSCKNLTRLILRDVFFDCCIDQVAKLPQAHAAPVAASPPPQLKTLELWPRVASSDILAFNSLQMFTKVESLRLSVFDEDDLRTALAVMSSSQASVRQLKIGGTYLLDKIGDGDWKCQLDLEQLVKLEHIQVYCVMDTDAYSSKRLPAHLIVLLDRSMPSLTVTSLQISLKIYVLGTELMLHLTEGWDGLDDIVMAKYPKLQILRLHFISLFSSAPKEDEVMVRNHIRSVLPKIIASGAIKVQVITDAGLVWDL</sequence>
<dbReference type="InterPro" id="IPR032675">
    <property type="entry name" value="LRR_dom_sf"/>
</dbReference>
<dbReference type="Proteomes" id="UP000284842">
    <property type="component" value="Unassembled WGS sequence"/>
</dbReference>
<evidence type="ECO:0000313" key="2">
    <source>
        <dbReference type="Proteomes" id="UP000284842"/>
    </source>
</evidence>
<gene>
    <name evidence="1" type="ORF">CVT24_004962</name>
</gene>
<dbReference type="InParanoid" id="A0A409YB54"/>
<evidence type="ECO:0000313" key="1">
    <source>
        <dbReference type="EMBL" id="PPR00223.1"/>
    </source>
</evidence>
<accession>A0A409YB54</accession>
<proteinExistence type="predicted"/>
<dbReference type="EMBL" id="NHTK01001324">
    <property type="protein sequence ID" value="PPR00223.1"/>
    <property type="molecule type" value="Genomic_DNA"/>
</dbReference>